<gene>
    <name evidence="1" type="ORF">EIB75_03080</name>
</gene>
<dbReference type="RefSeq" id="WP_124985679.1">
    <property type="nucleotide sequence ID" value="NZ_CP034160.1"/>
</dbReference>
<accession>A0A3G8ZC62</accession>
<name>A0A3G8ZC62_9FLAO</name>
<reference evidence="2" key="1">
    <citation type="submission" date="2018-11" db="EMBL/GenBank/DDBJ databases">
        <title>Proposal to divide the Flavobacteriaceae and reorganize its genera based on Amino Acid Identity values calculated from whole genome sequences.</title>
        <authorList>
            <person name="Nicholson A.C."/>
            <person name="Gulvik C.A."/>
            <person name="Whitney A.M."/>
            <person name="Sheth M."/>
            <person name="Batra D."/>
            <person name="Pryor J."/>
            <person name="Bernardet J.-F."/>
            <person name="Hugo C."/>
            <person name="Kampfer P."/>
            <person name="Newman J.D."/>
            <person name="McQuiston J.R."/>
        </authorList>
    </citation>
    <scope>NUCLEOTIDE SEQUENCE [LARGE SCALE GENOMIC DNA]</scope>
    <source>
        <strain evidence="2">H6466</strain>
    </source>
</reference>
<dbReference type="InterPro" id="IPR046053">
    <property type="entry name" value="DUF6011"/>
</dbReference>
<protein>
    <submittedName>
        <fullName evidence="1">Uncharacterized protein</fullName>
    </submittedName>
</protein>
<dbReference type="Pfam" id="PF19474">
    <property type="entry name" value="DUF6011"/>
    <property type="match status" value="1"/>
</dbReference>
<dbReference type="KEGG" id="eva:EIB75_03080"/>
<dbReference type="Proteomes" id="UP000272316">
    <property type="component" value="Chromosome"/>
</dbReference>
<organism evidence="1 2">
    <name type="scientific">Epilithonimonas vandammei</name>
    <dbReference type="NCBI Taxonomy" id="2487072"/>
    <lineage>
        <taxon>Bacteria</taxon>
        <taxon>Pseudomonadati</taxon>
        <taxon>Bacteroidota</taxon>
        <taxon>Flavobacteriia</taxon>
        <taxon>Flavobacteriales</taxon>
        <taxon>Weeksellaceae</taxon>
        <taxon>Chryseobacterium group</taxon>
        <taxon>Epilithonimonas</taxon>
    </lineage>
</organism>
<evidence type="ECO:0000313" key="2">
    <source>
        <dbReference type="Proteomes" id="UP000272316"/>
    </source>
</evidence>
<dbReference type="AlphaFoldDB" id="A0A3G8ZC62"/>
<dbReference type="EMBL" id="CP034160">
    <property type="protein sequence ID" value="AZI54305.1"/>
    <property type="molecule type" value="Genomic_DNA"/>
</dbReference>
<sequence length="503" mass="60006">MFKEFRIYLTEDNDFEFLKISSSKILLDKYLTHIVCSEFNLNDWNYWSINFFWEKSKTEIKYKKFYEKLKNQCKNFGLNNRGKIFKKYNIHRIVEELKNSESIKKCYESNRRLLDIDNFKNCYDIYFNKTKKAIYIDGFVPDNNDGFNVSELKRLINDIIFYNFHINFDRENLRHYKLKLLIDDLHEIHFRGGEFLTNWNLISYKEFKDLHTEYNLNQSESLYLILHFDKLYSKQKTIGVLKRNTLFQNKEDFTKKFNIKNNYNEDILDTLKNEYGNGRIREIIDFEGKIIESQFSTFQAFHICKGLKNQRPLYNKYINNKFSQEDKFKAHQLANDLLKSKGKVMIDFILSLPTLPFQCENYKLLFSILDNIRSKQINQNPIIRLKLKNQDGKEEEIEFSFYSVDNSIYKNQIRIKKSNLNICDISRDGKVIPEENTIDNGRNKNITPILQFFYRITKNTDGLNQAILSYGRETGKCSVCGKALEDERSIAKGIGPICEKYIV</sequence>
<evidence type="ECO:0000313" key="1">
    <source>
        <dbReference type="EMBL" id="AZI54305.1"/>
    </source>
</evidence>
<proteinExistence type="predicted"/>